<evidence type="ECO:0000313" key="3">
    <source>
        <dbReference type="EMBL" id="EPE07990.1"/>
    </source>
</evidence>
<dbReference type="AlphaFoldDB" id="S3D3Q6"/>
<keyword evidence="4" id="KW-1185">Reference proteome</keyword>
<evidence type="ECO:0000259" key="2">
    <source>
        <dbReference type="Pfam" id="PF03061"/>
    </source>
</evidence>
<comment type="similarity">
    <text evidence="1">Belongs to the thioesterase PaaI family.</text>
</comment>
<dbReference type="Pfam" id="PF03061">
    <property type="entry name" value="4HBT"/>
    <property type="match status" value="1"/>
</dbReference>
<dbReference type="VEuPathDB" id="FungiDB:F503_00773"/>
<dbReference type="STRING" id="1262450.S3D3Q6"/>
<dbReference type="eggNOG" id="ENOG502RUGM">
    <property type="taxonomic scope" value="Eukaryota"/>
</dbReference>
<dbReference type="SUPFAM" id="SSF54637">
    <property type="entry name" value="Thioesterase/thiol ester dehydrase-isomerase"/>
    <property type="match status" value="1"/>
</dbReference>
<reference evidence="3 4" key="1">
    <citation type="journal article" date="2013" name="BMC Genomics">
        <title>The genome and transcriptome of the pine saprophyte Ophiostoma piceae, and a comparison with the bark beetle-associated pine pathogen Grosmannia clavigera.</title>
        <authorList>
            <person name="Haridas S."/>
            <person name="Wang Y."/>
            <person name="Lim L."/>
            <person name="Massoumi Alamouti S."/>
            <person name="Jackman S."/>
            <person name="Docking R."/>
            <person name="Robertson G."/>
            <person name="Birol I."/>
            <person name="Bohlmann J."/>
            <person name="Breuil C."/>
        </authorList>
    </citation>
    <scope>NUCLEOTIDE SEQUENCE [LARGE SCALE GENOMIC DNA]</scope>
    <source>
        <strain evidence="3 4">UAMH 11346</strain>
    </source>
</reference>
<dbReference type="Gene3D" id="3.10.129.10">
    <property type="entry name" value="Hotdog Thioesterase"/>
    <property type="match status" value="1"/>
</dbReference>
<dbReference type="OMA" id="EFASEWK"/>
<dbReference type="CDD" id="cd03443">
    <property type="entry name" value="PaaI_thioesterase"/>
    <property type="match status" value="1"/>
</dbReference>
<dbReference type="GO" id="GO:0047617">
    <property type="term" value="F:fatty acyl-CoA hydrolase activity"/>
    <property type="evidence" value="ECO:0007669"/>
    <property type="project" value="InterPro"/>
</dbReference>
<dbReference type="PANTHER" id="PTHR21660:SF9">
    <property type="entry name" value="THIOESTERASE DOMAIN-CONTAINING PROTEIN"/>
    <property type="match status" value="1"/>
</dbReference>
<dbReference type="OrthoDB" id="2831072at2759"/>
<proteinExistence type="inferred from homology"/>
<protein>
    <submittedName>
        <fullName evidence="3">Thioesterase family protein</fullName>
    </submittedName>
</protein>
<gene>
    <name evidence="3" type="ORF">F503_00773</name>
</gene>
<dbReference type="Proteomes" id="UP000016923">
    <property type="component" value="Unassembled WGS sequence"/>
</dbReference>
<evidence type="ECO:0000256" key="1">
    <source>
        <dbReference type="ARBA" id="ARBA00008324"/>
    </source>
</evidence>
<dbReference type="InterPro" id="IPR039298">
    <property type="entry name" value="ACOT13"/>
</dbReference>
<dbReference type="PANTHER" id="PTHR21660">
    <property type="entry name" value="THIOESTERASE SUPERFAMILY MEMBER-RELATED"/>
    <property type="match status" value="1"/>
</dbReference>
<dbReference type="HOGENOM" id="CLU_089876_1_0_1"/>
<accession>S3D3Q6</accession>
<dbReference type="InterPro" id="IPR029069">
    <property type="entry name" value="HotDog_dom_sf"/>
</dbReference>
<feature type="domain" description="Thioesterase" evidence="2">
    <location>
        <begin position="92"/>
        <end position="173"/>
    </location>
</feature>
<sequence length="216" mass="23556">MEDRRPPQDMTVLREKAMLAVQSIFDRWSLISKDTAYEGFETYVMTQSTILDASLGPPPSLTSAPGSGVPSPAVLASSTCSLLIDKHFGNLNGVMHGGAYGVVFDMLTTIALGPLSRPGFWEFLGGVTRTLNISYLKACPLNTTVVVHAHVYHIGRSMALIKGWMTSEDGKVVYATCDHHKVAVPTPKAHLTYHVAWDTQWKAKPDQTQEPASSKL</sequence>
<dbReference type="InterPro" id="IPR006683">
    <property type="entry name" value="Thioestr_dom"/>
</dbReference>
<name>S3D3Q6_OPHP1</name>
<organism evidence="3 4">
    <name type="scientific">Ophiostoma piceae (strain UAMH 11346)</name>
    <name type="common">Sap stain fungus</name>
    <dbReference type="NCBI Taxonomy" id="1262450"/>
    <lineage>
        <taxon>Eukaryota</taxon>
        <taxon>Fungi</taxon>
        <taxon>Dikarya</taxon>
        <taxon>Ascomycota</taxon>
        <taxon>Pezizomycotina</taxon>
        <taxon>Sordariomycetes</taxon>
        <taxon>Sordariomycetidae</taxon>
        <taxon>Ophiostomatales</taxon>
        <taxon>Ophiostomataceae</taxon>
        <taxon>Ophiostoma</taxon>
    </lineage>
</organism>
<dbReference type="EMBL" id="KE148149">
    <property type="protein sequence ID" value="EPE07990.1"/>
    <property type="molecule type" value="Genomic_DNA"/>
</dbReference>
<evidence type="ECO:0000313" key="4">
    <source>
        <dbReference type="Proteomes" id="UP000016923"/>
    </source>
</evidence>